<reference evidence="1" key="1">
    <citation type="submission" date="2023-05" db="EMBL/GenBank/DDBJ databases">
        <authorList>
            <consortium name="ELIXIR-Norway"/>
        </authorList>
    </citation>
    <scope>NUCLEOTIDE SEQUENCE</scope>
</reference>
<sequence>MIFWNRKRQQFFSALEEVLERETLGKETRAEMIPPAQEAGRTVQGWGDGVKTAKEVWDRDTRHKTEAAGGGGRFLCFTVGRRFLCFTVD</sequence>
<gene>
    <name evidence="1" type="ORF">MRATA1EN22A_LOCUS17772</name>
</gene>
<name>A0AC59ZF45_RANTA</name>
<reference evidence="1" key="2">
    <citation type="submission" date="2025-03" db="EMBL/GenBank/DDBJ databases">
        <authorList>
            <consortium name="ELIXIR-Norway"/>
            <consortium name="Elixir Norway"/>
        </authorList>
    </citation>
    <scope>NUCLEOTIDE SEQUENCE</scope>
</reference>
<proteinExistence type="predicted"/>
<dbReference type="Proteomes" id="UP001162501">
    <property type="component" value="Chromosome 28"/>
</dbReference>
<organism evidence="1 2">
    <name type="scientific">Rangifer tarandus platyrhynchus</name>
    <name type="common">Svalbard reindeer</name>
    <dbReference type="NCBI Taxonomy" id="3082113"/>
    <lineage>
        <taxon>Eukaryota</taxon>
        <taxon>Metazoa</taxon>
        <taxon>Chordata</taxon>
        <taxon>Craniata</taxon>
        <taxon>Vertebrata</taxon>
        <taxon>Euteleostomi</taxon>
        <taxon>Mammalia</taxon>
        <taxon>Eutheria</taxon>
        <taxon>Laurasiatheria</taxon>
        <taxon>Artiodactyla</taxon>
        <taxon>Ruminantia</taxon>
        <taxon>Pecora</taxon>
        <taxon>Cervidae</taxon>
        <taxon>Odocoileinae</taxon>
        <taxon>Rangifer</taxon>
    </lineage>
</organism>
<dbReference type="EMBL" id="OX596112">
    <property type="protein sequence ID" value="CAN0403242.1"/>
    <property type="molecule type" value="Genomic_DNA"/>
</dbReference>
<evidence type="ECO:0000313" key="2">
    <source>
        <dbReference type="Proteomes" id="UP001162501"/>
    </source>
</evidence>
<accession>A0AC59ZF45</accession>
<protein>
    <submittedName>
        <fullName evidence="1">Uncharacterized protein</fullName>
    </submittedName>
</protein>
<evidence type="ECO:0000313" key="1">
    <source>
        <dbReference type="EMBL" id="CAN0403242.1"/>
    </source>
</evidence>